<evidence type="ECO:0000313" key="2">
    <source>
        <dbReference type="EMBL" id="GAF92600.1"/>
    </source>
</evidence>
<evidence type="ECO:0000256" key="1">
    <source>
        <dbReference type="SAM" id="MobiDB-lite"/>
    </source>
</evidence>
<protein>
    <submittedName>
        <fullName evidence="2">Uncharacterized protein</fullName>
    </submittedName>
</protein>
<feature type="non-terminal residue" evidence="2">
    <location>
        <position position="1"/>
    </location>
</feature>
<reference evidence="2" key="1">
    <citation type="journal article" date="2014" name="Front. Microbiol.">
        <title>High frequency of phylogenetically diverse reductive dehalogenase-homologous genes in deep subseafloor sedimentary metagenomes.</title>
        <authorList>
            <person name="Kawai M."/>
            <person name="Futagami T."/>
            <person name="Toyoda A."/>
            <person name="Takaki Y."/>
            <person name="Nishi S."/>
            <person name="Hori S."/>
            <person name="Arai W."/>
            <person name="Tsubouchi T."/>
            <person name="Morono Y."/>
            <person name="Uchiyama I."/>
            <person name="Ito T."/>
            <person name="Fujiyama A."/>
            <person name="Inagaki F."/>
            <person name="Takami H."/>
        </authorList>
    </citation>
    <scope>NUCLEOTIDE SEQUENCE</scope>
    <source>
        <strain evidence="2">Expedition CK06-06</strain>
    </source>
</reference>
<dbReference type="AlphaFoldDB" id="X0UVW7"/>
<organism evidence="2">
    <name type="scientific">marine sediment metagenome</name>
    <dbReference type="NCBI Taxonomy" id="412755"/>
    <lineage>
        <taxon>unclassified sequences</taxon>
        <taxon>metagenomes</taxon>
        <taxon>ecological metagenomes</taxon>
    </lineage>
</organism>
<accession>X0UVW7</accession>
<comment type="caution">
    <text evidence="2">The sequence shown here is derived from an EMBL/GenBank/DDBJ whole genome shotgun (WGS) entry which is preliminary data.</text>
</comment>
<name>X0UVW7_9ZZZZ</name>
<gene>
    <name evidence="2" type="ORF">S01H1_25832</name>
</gene>
<sequence>DLINRFKTICLGANKKSIHPKDDVLIVFGKGELEIFKYDLNRFTDMLELKPAKRTVKPTKKRKNNGTKRKNKL</sequence>
<dbReference type="EMBL" id="BARS01015628">
    <property type="protein sequence ID" value="GAF92600.1"/>
    <property type="molecule type" value="Genomic_DNA"/>
</dbReference>
<proteinExistence type="predicted"/>
<feature type="region of interest" description="Disordered" evidence="1">
    <location>
        <begin position="53"/>
        <end position="73"/>
    </location>
</feature>